<evidence type="ECO:0000313" key="4">
    <source>
        <dbReference type="Proteomes" id="UP001415857"/>
    </source>
</evidence>
<reference evidence="3 4" key="1">
    <citation type="journal article" date="2024" name="Plant J.">
        <title>Genome sequences and population genomics reveal climatic adaptation and genomic divergence between two closely related sweetgum species.</title>
        <authorList>
            <person name="Xu W.Q."/>
            <person name="Ren C.Q."/>
            <person name="Zhang X.Y."/>
            <person name="Comes H.P."/>
            <person name="Liu X.H."/>
            <person name="Li Y.G."/>
            <person name="Kettle C.J."/>
            <person name="Jalonen R."/>
            <person name="Gaisberger H."/>
            <person name="Ma Y.Z."/>
            <person name="Qiu Y.X."/>
        </authorList>
    </citation>
    <scope>NUCLEOTIDE SEQUENCE [LARGE SCALE GENOMIC DNA]</scope>
    <source>
        <strain evidence="3">Hangzhou</strain>
    </source>
</reference>
<dbReference type="InterPro" id="IPR044750">
    <property type="entry name" value="C2_SRC2/BAP"/>
</dbReference>
<organism evidence="3 4">
    <name type="scientific">Liquidambar formosana</name>
    <name type="common">Formosan gum</name>
    <dbReference type="NCBI Taxonomy" id="63359"/>
    <lineage>
        <taxon>Eukaryota</taxon>
        <taxon>Viridiplantae</taxon>
        <taxon>Streptophyta</taxon>
        <taxon>Embryophyta</taxon>
        <taxon>Tracheophyta</taxon>
        <taxon>Spermatophyta</taxon>
        <taxon>Magnoliopsida</taxon>
        <taxon>eudicotyledons</taxon>
        <taxon>Gunneridae</taxon>
        <taxon>Pentapetalae</taxon>
        <taxon>Saxifragales</taxon>
        <taxon>Altingiaceae</taxon>
        <taxon>Liquidambar</taxon>
    </lineage>
</organism>
<protein>
    <recommendedName>
        <fullName evidence="2">C2 domain-containing protein</fullName>
    </recommendedName>
</protein>
<dbReference type="PANTHER" id="PTHR32246">
    <property type="entry name" value="INGRESSION PROTEIN FIC1"/>
    <property type="match status" value="1"/>
</dbReference>
<evidence type="ECO:0000259" key="2">
    <source>
        <dbReference type="PROSITE" id="PS50004"/>
    </source>
</evidence>
<comment type="caution">
    <text evidence="3">The sequence shown here is derived from an EMBL/GenBank/DDBJ whole genome shotgun (WGS) entry which is preliminary data.</text>
</comment>
<dbReference type="AlphaFoldDB" id="A0AAP0S592"/>
<dbReference type="Pfam" id="PF00168">
    <property type="entry name" value="C2"/>
    <property type="match status" value="1"/>
</dbReference>
<feature type="compositionally biased region" description="Polar residues" evidence="1">
    <location>
        <begin position="237"/>
        <end position="246"/>
    </location>
</feature>
<name>A0AAP0S592_LIQFO</name>
<dbReference type="PANTHER" id="PTHR32246:SF143">
    <property type="entry name" value="CALCIUM-DEPENDENT LIPID-BINDING (CALB DOMAIN) FAMILY PROTEIN"/>
    <property type="match status" value="1"/>
</dbReference>
<accession>A0AAP0S592</accession>
<dbReference type="PROSITE" id="PS50004">
    <property type="entry name" value="C2"/>
    <property type="match status" value="1"/>
</dbReference>
<sequence>MSLITPFQLLELNVISAQDLAPVSRSMRTYAVAWVHPTRKLSTRIDSHGHINPTWNDKFVFRVDESFLRADTSAVMVEIYAVHWFKDVHVGTVRIIVGNLVPPPVRPHHHQHLLGMRFVALQVRRSSGRPQGILNIGVALLDSSMRSMPLYRQLSTSAVGYRRLMGEDTHRRSSDHNNENNDSVNNNQQVVVVKPILRRSQSERSERKLPVDEDLSQKESSIVSGSDQQKGKRTRSKASSLINNASDAGPPQKGKKGTRSRTGSVTNGSELGEPPKKKDRNGKPSSLINGAEPGDRSKKKEKNGKPSSIINGSDPVNPPKVDPPKGKVTIEQPPASKFTGLELGSVQKGVVINDNPFSKTHGYELVSVPKSNLVSKSIWSESDVGPSPSEVAAVVAAEGTNSAVEGWSLDGSVEGLRSKLERWRTELPPLYDRGDYGSFRSTSAHARRHSDGGGLFSCFGNVYGYECSCICGKPASQKKIGSGRVPLSPSIDSMNRYT</sequence>
<dbReference type="InterPro" id="IPR035892">
    <property type="entry name" value="C2_domain_sf"/>
</dbReference>
<dbReference type="EMBL" id="JBBPBK010000003">
    <property type="protein sequence ID" value="KAK9288031.1"/>
    <property type="molecule type" value="Genomic_DNA"/>
</dbReference>
<dbReference type="CDD" id="cd04051">
    <property type="entry name" value="C2_SRC2_like"/>
    <property type="match status" value="1"/>
</dbReference>
<dbReference type="Proteomes" id="UP001415857">
    <property type="component" value="Unassembled WGS sequence"/>
</dbReference>
<feature type="compositionally biased region" description="Low complexity" evidence="1">
    <location>
        <begin position="180"/>
        <end position="193"/>
    </location>
</feature>
<dbReference type="GO" id="GO:0006952">
    <property type="term" value="P:defense response"/>
    <property type="evidence" value="ECO:0007669"/>
    <property type="project" value="InterPro"/>
</dbReference>
<dbReference type="SMART" id="SM00239">
    <property type="entry name" value="C2"/>
    <property type="match status" value="1"/>
</dbReference>
<proteinExistence type="predicted"/>
<feature type="compositionally biased region" description="Polar residues" evidence="1">
    <location>
        <begin position="260"/>
        <end position="269"/>
    </location>
</feature>
<evidence type="ECO:0000313" key="3">
    <source>
        <dbReference type="EMBL" id="KAK9288031.1"/>
    </source>
</evidence>
<feature type="compositionally biased region" description="Basic and acidic residues" evidence="1">
    <location>
        <begin position="200"/>
        <end position="217"/>
    </location>
</feature>
<dbReference type="Gene3D" id="2.60.40.150">
    <property type="entry name" value="C2 domain"/>
    <property type="match status" value="1"/>
</dbReference>
<feature type="domain" description="C2" evidence="2">
    <location>
        <begin position="1"/>
        <end position="112"/>
    </location>
</feature>
<feature type="region of interest" description="Disordered" evidence="1">
    <location>
        <begin position="477"/>
        <end position="498"/>
    </location>
</feature>
<feature type="compositionally biased region" description="Basic and acidic residues" evidence="1">
    <location>
        <begin position="169"/>
        <end position="179"/>
    </location>
</feature>
<feature type="compositionally biased region" description="Polar residues" evidence="1">
    <location>
        <begin position="218"/>
        <end position="228"/>
    </location>
</feature>
<dbReference type="InterPro" id="IPR000008">
    <property type="entry name" value="C2_dom"/>
</dbReference>
<dbReference type="SUPFAM" id="SSF49562">
    <property type="entry name" value="C2 domain (Calcium/lipid-binding domain, CaLB)"/>
    <property type="match status" value="1"/>
</dbReference>
<feature type="region of interest" description="Disordered" evidence="1">
    <location>
        <begin position="169"/>
        <end position="334"/>
    </location>
</feature>
<keyword evidence="4" id="KW-1185">Reference proteome</keyword>
<gene>
    <name evidence="3" type="ORF">L1049_016476</name>
</gene>
<evidence type="ECO:0000256" key="1">
    <source>
        <dbReference type="SAM" id="MobiDB-lite"/>
    </source>
</evidence>